<sequence length="102" mass="11638">MCSSPFRSRYATPWKREDRGWCAFILSYTVCSACSCPVVNFLRRCAPDEAGYRIVYSTRPFAHYTKVFCPHAIANSWDASVVWCAAWVPDSTRLLAYPARTT</sequence>
<comment type="caution">
    <text evidence="2">The sequence shown here is derived from an EMBL/GenBank/DDBJ whole genome shotgun (WGS) entry which is preliminary data.</text>
</comment>
<feature type="transmembrane region" description="Helical" evidence="1">
    <location>
        <begin position="21"/>
        <end position="42"/>
    </location>
</feature>
<organism evidence="2 3">
    <name type="scientific">Ramazzottius varieornatus</name>
    <name type="common">Water bear</name>
    <name type="synonym">Tardigrade</name>
    <dbReference type="NCBI Taxonomy" id="947166"/>
    <lineage>
        <taxon>Eukaryota</taxon>
        <taxon>Metazoa</taxon>
        <taxon>Ecdysozoa</taxon>
        <taxon>Tardigrada</taxon>
        <taxon>Eutardigrada</taxon>
        <taxon>Parachela</taxon>
        <taxon>Hypsibioidea</taxon>
        <taxon>Ramazzottiidae</taxon>
        <taxon>Ramazzottius</taxon>
    </lineage>
</organism>
<protein>
    <submittedName>
        <fullName evidence="2">Uncharacterized protein</fullName>
    </submittedName>
</protein>
<dbReference type="Proteomes" id="UP000186922">
    <property type="component" value="Unassembled WGS sequence"/>
</dbReference>
<keyword evidence="1" id="KW-1133">Transmembrane helix</keyword>
<reference evidence="2 3" key="1">
    <citation type="journal article" date="2016" name="Nat. Commun.">
        <title>Extremotolerant tardigrade genome and improved radiotolerance of human cultured cells by tardigrade-unique protein.</title>
        <authorList>
            <person name="Hashimoto T."/>
            <person name="Horikawa D.D."/>
            <person name="Saito Y."/>
            <person name="Kuwahara H."/>
            <person name="Kozuka-Hata H."/>
            <person name="Shin-I T."/>
            <person name="Minakuchi Y."/>
            <person name="Ohishi K."/>
            <person name="Motoyama A."/>
            <person name="Aizu T."/>
            <person name="Enomoto A."/>
            <person name="Kondo K."/>
            <person name="Tanaka S."/>
            <person name="Hara Y."/>
            <person name="Koshikawa S."/>
            <person name="Sagara H."/>
            <person name="Miura T."/>
            <person name="Yokobori S."/>
            <person name="Miyagawa K."/>
            <person name="Suzuki Y."/>
            <person name="Kubo T."/>
            <person name="Oyama M."/>
            <person name="Kohara Y."/>
            <person name="Fujiyama A."/>
            <person name="Arakawa K."/>
            <person name="Katayama T."/>
            <person name="Toyoda A."/>
            <person name="Kunieda T."/>
        </authorList>
    </citation>
    <scope>NUCLEOTIDE SEQUENCE [LARGE SCALE GENOMIC DNA]</scope>
    <source>
        <strain evidence="2 3">YOKOZUNA-1</strain>
    </source>
</reference>
<keyword evidence="1" id="KW-0472">Membrane</keyword>
<evidence type="ECO:0000313" key="2">
    <source>
        <dbReference type="EMBL" id="GAU97892.1"/>
    </source>
</evidence>
<evidence type="ECO:0000256" key="1">
    <source>
        <dbReference type="SAM" id="Phobius"/>
    </source>
</evidence>
<evidence type="ECO:0000313" key="3">
    <source>
        <dbReference type="Proteomes" id="UP000186922"/>
    </source>
</evidence>
<dbReference type="AlphaFoldDB" id="A0A1D1VCU0"/>
<proteinExistence type="predicted"/>
<accession>A0A1D1VCU0</accession>
<gene>
    <name evidence="2" type="primary">RvY_09116</name>
    <name evidence="2" type="synonym">RvY_09116.3</name>
    <name evidence="2" type="ORF">RvY_09116-3</name>
</gene>
<keyword evidence="1" id="KW-0812">Transmembrane</keyword>
<keyword evidence="3" id="KW-1185">Reference proteome</keyword>
<dbReference type="EMBL" id="BDGG01000004">
    <property type="protein sequence ID" value="GAU97892.1"/>
    <property type="molecule type" value="Genomic_DNA"/>
</dbReference>
<name>A0A1D1VCU0_RAMVA</name>